<proteinExistence type="predicted"/>
<dbReference type="Gene3D" id="1.10.8.1060">
    <property type="entry name" value="Corynebacterium glutamicum thioredoxin-dependent arsenate reductase, N-terminal domain"/>
    <property type="match status" value="1"/>
</dbReference>
<dbReference type="OrthoDB" id="3537437at2"/>
<name>A0A1H6DBJ6_9ACTN</name>
<dbReference type="Proteomes" id="UP000236723">
    <property type="component" value="Unassembled WGS sequence"/>
</dbReference>
<sequence>MGYHENGDLTGYGAVADRLTREFAGVHDSATVTRYVAAARYGARDVTGSAAPDLVERIARKHLRVLAAVAAEKRRQAAPGLAAPQSTPEHPV</sequence>
<reference evidence="2" key="1">
    <citation type="submission" date="2016-10" db="EMBL/GenBank/DDBJ databases">
        <authorList>
            <person name="Varghese N."/>
            <person name="Submissions S."/>
        </authorList>
    </citation>
    <scope>NUCLEOTIDE SEQUENCE [LARGE SCALE GENOMIC DNA]</scope>
    <source>
        <strain evidence="2">DSM 43163</strain>
    </source>
</reference>
<keyword evidence="2" id="KW-1185">Reference proteome</keyword>
<evidence type="ECO:0000313" key="1">
    <source>
        <dbReference type="EMBL" id="SEG82827.1"/>
    </source>
</evidence>
<organism evidence="1 2">
    <name type="scientific">Thermomonospora echinospora</name>
    <dbReference type="NCBI Taxonomy" id="1992"/>
    <lineage>
        <taxon>Bacteria</taxon>
        <taxon>Bacillati</taxon>
        <taxon>Actinomycetota</taxon>
        <taxon>Actinomycetes</taxon>
        <taxon>Streptosporangiales</taxon>
        <taxon>Thermomonosporaceae</taxon>
        <taxon>Thermomonospora</taxon>
    </lineage>
</organism>
<evidence type="ECO:0000313" key="2">
    <source>
        <dbReference type="Proteomes" id="UP000236723"/>
    </source>
</evidence>
<gene>
    <name evidence="1" type="ORF">SAMN04489712_11591</name>
</gene>
<protein>
    <submittedName>
        <fullName evidence="1">Uncharacterized protein</fullName>
    </submittedName>
</protein>
<accession>A0A1H6DBJ6</accession>
<dbReference type="EMBL" id="FNVO01000015">
    <property type="protein sequence ID" value="SEG82827.1"/>
    <property type="molecule type" value="Genomic_DNA"/>
</dbReference>
<dbReference type="AlphaFoldDB" id="A0A1H6DBJ6"/>